<name>A0ABP6LQI6_9ACTN</name>
<reference evidence="2" key="1">
    <citation type="journal article" date="2019" name="Int. J. Syst. Evol. Microbiol.">
        <title>The Global Catalogue of Microorganisms (GCM) 10K type strain sequencing project: providing services to taxonomists for standard genome sequencing and annotation.</title>
        <authorList>
            <consortium name="The Broad Institute Genomics Platform"/>
            <consortium name="The Broad Institute Genome Sequencing Center for Infectious Disease"/>
            <person name="Wu L."/>
            <person name="Ma J."/>
        </authorList>
    </citation>
    <scope>NUCLEOTIDE SEQUENCE [LARGE SCALE GENOMIC DNA]</scope>
    <source>
        <strain evidence="2">JCM 9091</strain>
    </source>
</reference>
<keyword evidence="2" id="KW-1185">Reference proteome</keyword>
<organism evidence="1 2">
    <name type="scientific">Streptomyces glomeratus</name>
    <dbReference type="NCBI Taxonomy" id="284452"/>
    <lineage>
        <taxon>Bacteria</taxon>
        <taxon>Bacillati</taxon>
        <taxon>Actinomycetota</taxon>
        <taxon>Actinomycetes</taxon>
        <taxon>Kitasatosporales</taxon>
        <taxon>Streptomycetaceae</taxon>
        <taxon>Streptomyces</taxon>
    </lineage>
</organism>
<sequence>MGAVCGSLVKRPWLSFSRLLLAAGVVGARHRVPQPWSAAAHPITLILALWVFTRAASRN</sequence>
<dbReference type="Proteomes" id="UP001501532">
    <property type="component" value="Unassembled WGS sequence"/>
</dbReference>
<gene>
    <name evidence="1" type="ORF">GCM10010448_35610</name>
</gene>
<comment type="caution">
    <text evidence="1">The sequence shown here is derived from an EMBL/GenBank/DDBJ whole genome shotgun (WGS) entry which is preliminary data.</text>
</comment>
<protein>
    <submittedName>
        <fullName evidence="1">Uncharacterized protein</fullName>
    </submittedName>
</protein>
<proteinExistence type="predicted"/>
<accession>A0ABP6LQI6</accession>
<evidence type="ECO:0000313" key="1">
    <source>
        <dbReference type="EMBL" id="GAA3049507.1"/>
    </source>
</evidence>
<evidence type="ECO:0000313" key="2">
    <source>
        <dbReference type="Proteomes" id="UP001501532"/>
    </source>
</evidence>
<dbReference type="EMBL" id="BAAAUF010000029">
    <property type="protein sequence ID" value="GAA3049507.1"/>
    <property type="molecule type" value="Genomic_DNA"/>
</dbReference>